<dbReference type="Gene3D" id="1.10.10.10">
    <property type="entry name" value="Winged helix-like DNA-binding domain superfamily/Winged helix DNA-binding domain"/>
    <property type="match status" value="1"/>
</dbReference>
<evidence type="ECO:0000256" key="1">
    <source>
        <dbReference type="ARBA" id="ARBA00022574"/>
    </source>
</evidence>
<keyword evidence="1 4" id="KW-0853">WD repeat</keyword>
<dbReference type="Pfam" id="PF17908">
    <property type="entry name" value="APAF1_C"/>
    <property type="match status" value="1"/>
</dbReference>
<evidence type="ECO:0000256" key="3">
    <source>
        <dbReference type="ARBA" id="ARBA00022737"/>
    </source>
</evidence>
<feature type="domain" description="TIR" evidence="5">
    <location>
        <begin position="6"/>
        <end position="136"/>
    </location>
</feature>
<feature type="repeat" description="WD" evidence="4">
    <location>
        <begin position="1112"/>
        <end position="1153"/>
    </location>
</feature>
<dbReference type="EMBL" id="CP071090">
    <property type="protein sequence ID" value="QSQ26780.1"/>
    <property type="molecule type" value="Genomic_DNA"/>
</dbReference>
<evidence type="ECO:0000259" key="5">
    <source>
        <dbReference type="SMART" id="SM00255"/>
    </source>
</evidence>
<dbReference type="InterPro" id="IPR042197">
    <property type="entry name" value="Apaf_helical"/>
</dbReference>
<dbReference type="Gene3D" id="2.130.10.10">
    <property type="entry name" value="YVTN repeat-like/Quinoprotein amine dehydrogenase"/>
    <property type="match status" value="3"/>
</dbReference>
<feature type="repeat" description="WD" evidence="4">
    <location>
        <begin position="1070"/>
        <end position="1111"/>
    </location>
</feature>
<dbReference type="SUPFAM" id="SSF50978">
    <property type="entry name" value="WD40 repeat-like"/>
    <property type="match status" value="1"/>
</dbReference>
<dbReference type="Gene3D" id="3.40.50.10140">
    <property type="entry name" value="Toll/interleukin-1 receptor homology (TIR) domain"/>
    <property type="match status" value="1"/>
</dbReference>
<feature type="repeat" description="WD" evidence="4">
    <location>
        <begin position="894"/>
        <end position="927"/>
    </location>
</feature>
<dbReference type="InterPro" id="IPR041452">
    <property type="entry name" value="APAF1_C"/>
</dbReference>
<protein>
    <submittedName>
        <fullName evidence="6">TIR domain-containing protein</fullName>
    </submittedName>
</protein>
<dbReference type="Proteomes" id="UP000662747">
    <property type="component" value="Chromosome"/>
</dbReference>
<dbReference type="InterPro" id="IPR001680">
    <property type="entry name" value="WD40_rpt"/>
</dbReference>
<dbReference type="PROSITE" id="PS50082">
    <property type="entry name" value="WD_REPEATS_2"/>
    <property type="match status" value="4"/>
</dbReference>
<name>A0ABX7P8K0_9BACT</name>
<accession>A0ABX7P8K0</accession>
<dbReference type="Pfam" id="PF00931">
    <property type="entry name" value="NB-ARC"/>
    <property type="match status" value="1"/>
</dbReference>
<evidence type="ECO:0000313" key="7">
    <source>
        <dbReference type="Proteomes" id="UP000662747"/>
    </source>
</evidence>
<dbReference type="PANTHER" id="PTHR22845:SF5">
    <property type="entry name" value="APOPTOTIC PROTEASE-ACTIVATING FACTOR 1"/>
    <property type="match status" value="1"/>
</dbReference>
<dbReference type="InterPro" id="IPR036388">
    <property type="entry name" value="WH-like_DNA-bd_sf"/>
</dbReference>
<dbReference type="InterPro" id="IPR015943">
    <property type="entry name" value="WD40/YVTN_repeat-like_dom_sf"/>
</dbReference>
<reference evidence="6 7" key="1">
    <citation type="submission" date="2021-02" db="EMBL/GenBank/DDBJ databases">
        <title>De Novo genome assembly of isolated myxobacteria.</title>
        <authorList>
            <person name="Stevens D.C."/>
        </authorList>
    </citation>
    <scope>NUCLEOTIDE SEQUENCE [LARGE SCALE GENOMIC DNA]</scope>
    <source>
        <strain evidence="7">SCPEA02</strain>
    </source>
</reference>
<dbReference type="RefSeq" id="WP_206728322.1">
    <property type="nucleotide sequence ID" value="NZ_CP071090.1"/>
</dbReference>
<dbReference type="PRINTS" id="PR00364">
    <property type="entry name" value="DISEASERSIST"/>
</dbReference>
<dbReference type="InterPro" id="IPR002182">
    <property type="entry name" value="NB-ARC"/>
</dbReference>
<dbReference type="SUPFAM" id="SSF52540">
    <property type="entry name" value="P-loop containing nucleoside triphosphate hydrolases"/>
    <property type="match status" value="1"/>
</dbReference>
<dbReference type="SUPFAM" id="SSF82171">
    <property type="entry name" value="DPP6 N-terminal domain-like"/>
    <property type="match status" value="1"/>
</dbReference>
<sequence length="1200" mass="130346">MAAPDRWDVFISYARDDDEPFVKRLHDFLCEQGVQVWWDRAAMQSRGTTFLQEIRRAIESADRVLLVIGPRARHSAYVEAEWRHALTRGTVVTPILRLGTYKDVPEAVSALHCEDCTEAVPEGAAFSSVLRLVRTPVAPMGKPFGVPRRPSPFIERNQQLDQLRKRVLVDAYRPIELEPDQRITVATGMSGAGKSVLAAALVTAPDVLRSFPDGVFWLLIGRRPNVLETLRAIGTTLGDSNAQSYETDPSAKVRLSVVLADKRCLLVLDDVWSVEIVEALHTAASRDVRILITSQKRRLFASSGVHEVHIDELNEDESLKLLAGWVGLPVEALPDVAAEIVKECGRLPLAISMIGAMLRRRRPDTPPRWDQALARLKSADPSSIAHRLPDYAHESIERALLVGFDDLSEVTRARFVDLAAFPEDAAVPVRVVHTWWEHEQFAPIVIDDLVQDLADRSLIQFGAGDTFLVHDLVRDFLLARAEEASVQQRLLAALAAPTGGNWANSDEPYVFEHLAYHLERAHRSDEWAGLLVSFSWLLRKMEKRGVSSVILDLDRAAVSSSGNRSITTLLAVCRSVAHLLAHEPSQFAPQLLARVDESEQEEMRPLLDAARAWAHPAWLRPRTASLSRMDSVVVTFRGREADGHRGTPRSVVFSADGLYLATAGNSANDRTIKVWDLTAHRLLRTFNDAADAGGVTVMSFLPGARLAAAGLSGIQVYDLADASSVPYPITVRVTSIVPIAARDRMLVGFDDGRVAAVGGNDASATLREPDGSGVYALAVNDDGTSFACVTDSAVECRQLPTGALMGALPGRVESASGLGFGGRVVAFDSSRRLVFGSPLQTWSVGEPVATPRWPGQTDGVVALTPTGSHALLLDPSGERLGVRATGAEATAAYTNAHPHRFSCVAIAPDGALAASCDYEHDVVLWDLTRPAAASGPNRPAVFTARLDDECRRAFLSVKDEDPHTVELETLVQVPLAGPFIRRGTDLFDRELYAAVRAELTRREPPSEDPRSSIALVGNIAFASGARRALSAPSSRSKGADVEEGPTPATANDWYAVRLWELGATTPPRMLHGHTMTVRALDITRNGRFGISGSKGRMIRVWDLDTGTCLRVLRGHRGAVYSVAITEDGRLAVSGSEDMTLRLWDVASGALLSTFTGVSAVLSCDISRDGSVVIAGERSGRIHVLDVAGNRQIERADAAMS</sequence>
<dbReference type="InterPro" id="IPR000157">
    <property type="entry name" value="TIR_dom"/>
</dbReference>
<keyword evidence="3" id="KW-0677">Repeat</keyword>
<dbReference type="SMART" id="SM00255">
    <property type="entry name" value="TIR"/>
    <property type="match status" value="1"/>
</dbReference>
<dbReference type="SMART" id="SM00320">
    <property type="entry name" value="WD40"/>
    <property type="match status" value="7"/>
</dbReference>
<dbReference type="PANTHER" id="PTHR22845">
    <property type="entry name" value="APOPTOTIC PROTEASE-ACTIVATING FACTOR 1"/>
    <property type="match status" value="1"/>
</dbReference>
<dbReference type="InterPro" id="IPR035897">
    <property type="entry name" value="Toll_tir_struct_dom_sf"/>
</dbReference>
<dbReference type="Gene3D" id="1.10.8.430">
    <property type="entry name" value="Helical domain of apoptotic protease-activating factors"/>
    <property type="match status" value="1"/>
</dbReference>
<evidence type="ECO:0000256" key="2">
    <source>
        <dbReference type="ARBA" id="ARBA00022703"/>
    </source>
</evidence>
<organism evidence="6 7">
    <name type="scientific">Pyxidicoccus parkwayensis</name>
    <dbReference type="NCBI Taxonomy" id="2813578"/>
    <lineage>
        <taxon>Bacteria</taxon>
        <taxon>Pseudomonadati</taxon>
        <taxon>Myxococcota</taxon>
        <taxon>Myxococcia</taxon>
        <taxon>Myxococcales</taxon>
        <taxon>Cystobacterineae</taxon>
        <taxon>Myxococcaceae</taxon>
        <taxon>Pyxidicoccus</taxon>
    </lineage>
</organism>
<dbReference type="PROSITE" id="PS50294">
    <property type="entry name" value="WD_REPEATS_REGION"/>
    <property type="match status" value="2"/>
</dbReference>
<dbReference type="PROSITE" id="PS00678">
    <property type="entry name" value="WD_REPEATS_1"/>
    <property type="match status" value="1"/>
</dbReference>
<evidence type="ECO:0000313" key="6">
    <source>
        <dbReference type="EMBL" id="QSQ26780.1"/>
    </source>
</evidence>
<keyword evidence="2" id="KW-0053">Apoptosis</keyword>
<evidence type="ECO:0000256" key="4">
    <source>
        <dbReference type="PROSITE-ProRule" id="PRU00221"/>
    </source>
</evidence>
<dbReference type="InterPro" id="IPR019775">
    <property type="entry name" value="WD40_repeat_CS"/>
</dbReference>
<proteinExistence type="predicted"/>
<dbReference type="InterPro" id="IPR036322">
    <property type="entry name" value="WD40_repeat_dom_sf"/>
</dbReference>
<keyword evidence="7" id="KW-1185">Reference proteome</keyword>
<dbReference type="Pfam" id="PF00400">
    <property type="entry name" value="WD40"/>
    <property type="match status" value="4"/>
</dbReference>
<dbReference type="Pfam" id="PF13676">
    <property type="entry name" value="TIR_2"/>
    <property type="match status" value="1"/>
</dbReference>
<gene>
    <name evidence="6" type="ORF">JY651_18460</name>
</gene>
<dbReference type="Gene3D" id="3.40.50.300">
    <property type="entry name" value="P-loop containing nucleotide triphosphate hydrolases"/>
    <property type="match status" value="1"/>
</dbReference>
<feature type="repeat" description="WD" evidence="4">
    <location>
        <begin position="641"/>
        <end position="685"/>
    </location>
</feature>
<dbReference type="Gene3D" id="1.25.40.370">
    <property type="match status" value="1"/>
</dbReference>
<dbReference type="InterPro" id="IPR027417">
    <property type="entry name" value="P-loop_NTPase"/>
</dbReference>
<dbReference type="SUPFAM" id="SSF52200">
    <property type="entry name" value="Toll/Interleukin receptor TIR domain"/>
    <property type="match status" value="1"/>
</dbReference>